<proteinExistence type="inferred from homology"/>
<dbReference type="EMBL" id="JAULSV010000004">
    <property type="protein sequence ID" value="KAK0645821.1"/>
    <property type="molecule type" value="Genomic_DNA"/>
</dbReference>
<dbReference type="Pfam" id="PF13489">
    <property type="entry name" value="Methyltransf_23"/>
    <property type="match status" value="1"/>
</dbReference>
<comment type="caution">
    <text evidence="3">The sequence shown here is derived from an EMBL/GenBank/DDBJ whole genome shotgun (WGS) entry which is preliminary data.</text>
</comment>
<dbReference type="SUPFAM" id="SSF53335">
    <property type="entry name" value="S-adenosyl-L-methionine-dependent methyltransferases"/>
    <property type="match status" value="1"/>
</dbReference>
<feature type="region of interest" description="Disordered" evidence="2">
    <location>
        <begin position="348"/>
        <end position="385"/>
    </location>
</feature>
<sequence length="385" mass="44583">MGSSQGRKDEPLDEFKFTFEFYLDSNAHIEADDRQKRSQSPDDYDETASLTDSVFEYFNENGRTYHAYHAGSYHFPNDEKELDRLNNQHEILKILFDGRNYLAPLSHDDPPRRILDIATGTGRWAIEMGDEFPRSSVIGTDLSPIQPDLVPPNVHFYVDDANDEWQTGRDWQNIDYIHCRLTIGCWDDMALLIRKGFERLRPGGWMESQEPHCDVECDDGPIPPNHSMKRWWDEMCRASAAAGRPLHITPMIKQMYIDAGFVDVHEKVYKIPMNGWPREPRLKRLGELWQQNLEEGFSGLSYALFHRVNGMQREEIEISLVDVRRDLSDQRVHMYEKFYIVWGRKPGNPSDAVSVYSSPRSAHSQEPPTNNTLNAGGDDLMQTEQ</sequence>
<keyword evidence="4" id="KW-1185">Reference proteome</keyword>
<dbReference type="PANTHER" id="PTHR43591:SF14">
    <property type="entry name" value="METHYLTRANSFERASE"/>
    <property type="match status" value="1"/>
</dbReference>
<accession>A0AA39Y6A4</accession>
<dbReference type="AlphaFoldDB" id="A0AA39Y6A4"/>
<evidence type="ECO:0000313" key="3">
    <source>
        <dbReference type="EMBL" id="KAK0645821.1"/>
    </source>
</evidence>
<dbReference type="Proteomes" id="UP001174936">
    <property type="component" value="Unassembled WGS sequence"/>
</dbReference>
<dbReference type="PANTHER" id="PTHR43591">
    <property type="entry name" value="METHYLTRANSFERASE"/>
    <property type="match status" value="1"/>
</dbReference>
<dbReference type="GO" id="GO:0032259">
    <property type="term" value="P:methylation"/>
    <property type="evidence" value="ECO:0007669"/>
    <property type="project" value="UniProtKB-KW"/>
</dbReference>
<evidence type="ECO:0000256" key="2">
    <source>
        <dbReference type="SAM" id="MobiDB-lite"/>
    </source>
</evidence>
<comment type="similarity">
    <text evidence="1">Belongs to the methyltransferase superfamily. LaeA methyltransferase family.</text>
</comment>
<dbReference type="GO" id="GO:0008168">
    <property type="term" value="F:methyltransferase activity"/>
    <property type="evidence" value="ECO:0007669"/>
    <property type="project" value="UniProtKB-KW"/>
</dbReference>
<protein>
    <submittedName>
        <fullName evidence="3">S-adenosyl-L-methionine-dependent methyltransferase</fullName>
    </submittedName>
</protein>
<dbReference type="InterPro" id="IPR029063">
    <property type="entry name" value="SAM-dependent_MTases_sf"/>
</dbReference>
<dbReference type="CDD" id="cd02440">
    <property type="entry name" value="AdoMet_MTases"/>
    <property type="match status" value="1"/>
</dbReference>
<organism evidence="3 4">
    <name type="scientific">Cercophora newfieldiana</name>
    <dbReference type="NCBI Taxonomy" id="92897"/>
    <lineage>
        <taxon>Eukaryota</taxon>
        <taxon>Fungi</taxon>
        <taxon>Dikarya</taxon>
        <taxon>Ascomycota</taxon>
        <taxon>Pezizomycotina</taxon>
        <taxon>Sordariomycetes</taxon>
        <taxon>Sordariomycetidae</taxon>
        <taxon>Sordariales</taxon>
        <taxon>Lasiosphaeriaceae</taxon>
        <taxon>Cercophora</taxon>
    </lineage>
</organism>
<keyword evidence="3" id="KW-0808">Transferase</keyword>
<evidence type="ECO:0000313" key="4">
    <source>
        <dbReference type="Proteomes" id="UP001174936"/>
    </source>
</evidence>
<keyword evidence="3" id="KW-0489">Methyltransferase</keyword>
<feature type="compositionally biased region" description="Polar residues" evidence="2">
    <location>
        <begin position="355"/>
        <end position="374"/>
    </location>
</feature>
<name>A0AA39Y6A4_9PEZI</name>
<evidence type="ECO:0000256" key="1">
    <source>
        <dbReference type="ARBA" id="ARBA00038158"/>
    </source>
</evidence>
<reference evidence="3" key="1">
    <citation type="submission" date="2023-06" db="EMBL/GenBank/DDBJ databases">
        <title>Genome-scale phylogeny and comparative genomics of the fungal order Sordariales.</title>
        <authorList>
            <consortium name="Lawrence Berkeley National Laboratory"/>
            <person name="Hensen N."/>
            <person name="Bonometti L."/>
            <person name="Westerberg I."/>
            <person name="Brannstrom I.O."/>
            <person name="Guillou S."/>
            <person name="Cros-Aarteil S."/>
            <person name="Calhoun S."/>
            <person name="Haridas S."/>
            <person name="Kuo A."/>
            <person name="Mondo S."/>
            <person name="Pangilinan J."/>
            <person name="Riley R."/>
            <person name="Labutti K."/>
            <person name="Andreopoulos B."/>
            <person name="Lipzen A."/>
            <person name="Chen C."/>
            <person name="Yanf M."/>
            <person name="Daum C."/>
            <person name="Ng V."/>
            <person name="Clum A."/>
            <person name="Steindorff A."/>
            <person name="Ohm R."/>
            <person name="Martin F."/>
            <person name="Silar P."/>
            <person name="Natvig D."/>
            <person name="Lalanne C."/>
            <person name="Gautier V."/>
            <person name="Ament-Velasquez S.L."/>
            <person name="Kruys A."/>
            <person name="Hutchinson M.I."/>
            <person name="Powell A.J."/>
            <person name="Barry K."/>
            <person name="Miller A.N."/>
            <person name="Grigoriev I.V."/>
            <person name="Debuchy R."/>
            <person name="Gladieux P."/>
            <person name="Thoren M.H."/>
            <person name="Johannesson H."/>
        </authorList>
    </citation>
    <scope>NUCLEOTIDE SEQUENCE</scope>
    <source>
        <strain evidence="3">SMH2532-1</strain>
    </source>
</reference>
<gene>
    <name evidence="3" type="ORF">B0T16DRAFT_412002</name>
</gene>
<dbReference type="Gene3D" id="3.40.50.150">
    <property type="entry name" value="Vaccinia Virus protein VP39"/>
    <property type="match status" value="1"/>
</dbReference>